<evidence type="ECO:0000313" key="1">
    <source>
        <dbReference type="EMBL" id="PHY95383.1"/>
    </source>
</evidence>
<accession>A0A2G4RFP1</accession>
<evidence type="ECO:0000313" key="2">
    <source>
        <dbReference type="Proteomes" id="UP000228751"/>
    </source>
</evidence>
<evidence type="ECO:0008006" key="3">
    <source>
        <dbReference type="Google" id="ProtNLM"/>
    </source>
</evidence>
<dbReference type="CDD" id="cd01427">
    <property type="entry name" value="HAD_like"/>
    <property type="match status" value="1"/>
</dbReference>
<dbReference type="EMBL" id="PEBQ01000010">
    <property type="protein sequence ID" value="PHY95383.1"/>
    <property type="molecule type" value="Genomic_DNA"/>
</dbReference>
<gene>
    <name evidence="1" type="ORF">CSR02_01215</name>
</gene>
<dbReference type="Proteomes" id="UP000228751">
    <property type="component" value="Unassembled WGS sequence"/>
</dbReference>
<proteinExistence type="predicted"/>
<dbReference type="OrthoDB" id="7385437at2"/>
<dbReference type="Gene3D" id="3.40.50.1000">
    <property type="entry name" value="HAD superfamily/HAD-like"/>
    <property type="match status" value="1"/>
</dbReference>
<dbReference type="AlphaFoldDB" id="A0A2G4RFP1"/>
<dbReference type="SUPFAM" id="SSF56784">
    <property type="entry name" value="HAD-like"/>
    <property type="match status" value="1"/>
</dbReference>
<sequence>MINEDVNFVLDIDGVILDYVSGFMSWMRERQGLQTIVAPDKIERYDLSPYFHRDGKQITFSEFRERVSQFSLTEEFKHLPAFEGAEEFLQELSNSGFKIHAVTSCGNEVAAKSRKYCLERYVGWQSNWPLHVLPLGASKQAILSKFPKGRTFFLDDLHSNIQDARKVGLTAIWHKSAPETVYRDIGEGDVLDETHTGSWTELKQKLEDHLIRLPASPDQSFTVGNHSALIG</sequence>
<protein>
    <recommendedName>
        <fullName evidence="3">HAD family hydrolase</fullName>
    </recommendedName>
</protein>
<comment type="caution">
    <text evidence="1">The sequence shown here is derived from an EMBL/GenBank/DDBJ whole genome shotgun (WGS) entry which is preliminary data.</text>
</comment>
<dbReference type="InterPro" id="IPR023214">
    <property type="entry name" value="HAD_sf"/>
</dbReference>
<keyword evidence="2" id="KW-1185">Reference proteome</keyword>
<name>A0A2G4RFP1_9PROT</name>
<dbReference type="RefSeq" id="WP_099540260.1">
    <property type="nucleotide sequence ID" value="NZ_PEBQ01000010.1"/>
</dbReference>
<reference evidence="1 2" key="1">
    <citation type="submission" date="2017-10" db="EMBL/GenBank/DDBJ databases">
        <title>Genomic analysis of the genus Acetobacter.</title>
        <authorList>
            <person name="Kim K.H."/>
            <person name="Chun B.H."/>
            <person name="Son A.R."/>
            <person name="Jeon C.O."/>
        </authorList>
    </citation>
    <scope>NUCLEOTIDE SEQUENCE [LARGE SCALE GENOMIC DNA]</scope>
    <source>
        <strain evidence="1 2">LHT 2458</strain>
    </source>
</reference>
<organism evidence="1 2">
    <name type="scientific">Acetobacter pomorum</name>
    <dbReference type="NCBI Taxonomy" id="65959"/>
    <lineage>
        <taxon>Bacteria</taxon>
        <taxon>Pseudomonadati</taxon>
        <taxon>Pseudomonadota</taxon>
        <taxon>Alphaproteobacteria</taxon>
        <taxon>Acetobacterales</taxon>
        <taxon>Acetobacteraceae</taxon>
        <taxon>Acetobacter</taxon>
    </lineage>
</organism>
<dbReference type="InterPro" id="IPR036412">
    <property type="entry name" value="HAD-like_sf"/>
</dbReference>